<comment type="caution">
    <text evidence="7">The sequence shown here is derived from an EMBL/GenBank/DDBJ whole genome shotgun (WGS) entry which is preliminary data.</text>
</comment>
<protein>
    <recommendedName>
        <fullName evidence="6">FAD-binding FR-type domain-containing protein</fullName>
    </recommendedName>
</protein>
<dbReference type="SUPFAM" id="SSF63380">
    <property type="entry name" value="Riboflavin synthase domain-like"/>
    <property type="match status" value="1"/>
</dbReference>
<dbReference type="InterPro" id="IPR001834">
    <property type="entry name" value="CBR-like"/>
</dbReference>
<feature type="domain" description="FAD-binding FR-type" evidence="6">
    <location>
        <begin position="2"/>
        <end position="106"/>
    </location>
</feature>
<keyword evidence="4" id="KW-0560">Oxidoreductase</keyword>
<dbReference type="InterPro" id="IPR017938">
    <property type="entry name" value="Riboflavin_synthase-like_b-brl"/>
</dbReference>
<dbReference type="InterPro" id="IPR008333">
    <property type="entry name" value="Cbr1-like_FAD-bd_dom"/>
</dbReference>
<evidence type="ECO:0000259" key="6">
    <source>
        <dbReference type="PROSITE" id="PS51384"/>
    </source>
</evidence>
<evidence type="ECO:0000313" key="8">
    <source>
        <dbReference type="Proteomes" id="UP001230188"/>
    </source>
</evidence>
<dbReference type="SUPFAM" id="SSF52343">
    <property type="entry name" value="Ferredoxin reductase-like, C-terminal NADP-linked domain"/>
    <property type="match status" value="1"/>
</dbReference>
<dbReference type="Proteomes" id="UP001230188">
    <property type="component" value="Unassembled WGS sequence"/>
</dbReference>
<keyword evidence="8" id="KW-1185">Reference proteome</keyword>
<organism evidence="7 8">
    <name type="scientific">Chrysophaeum taylorii</name>
    <dbReference type="NCBI Taxonomy" id="2483200"/>
    <lineage>
        <taxon>Eukaryota</taxon>
        <taxon>Sar</taxon>
        <taxon>Stramenopiles</taxon>
        <taxon>Ochrophyta</taxon>
        <taxon>Pelagophyceae</taxon>
        <taxon>Pelagomonadales</taxon>
        <taxon>Pelagomonadaceae</taxon>
        <taxon>Chrysophaeum</taxon>
    </lineage>
</organism>
<dbReference type="InterPro" id="IPR039261">
    <property type="entry name" value="FNR_nucleotide-bd"/>
</dbReference>
<keyword evidence="2 5" id="KW-0285">Flavoprotein</keyword>
<evidence type="ECO:0000256" key="3">
    <source>
        <dbReference type="ARBA" id="ARBA00022827"/>
    </source>
</evidence>
<accession>A0AAD7XKD0</accession>
<feature type="binding site" evidence="5">
    <location>
        <position position="54"/>
    </location>
    <ligand>
        <name>FAD</name>
        <dbReference type="ChEBI" id="CHEBI:57692"/>
    </ligand>
</feature>
<dbReference type="Pfam" id="PF00175">
    <property type="entry name" value="NAD_binding_1"/>
    <property type="match status" value="1"/>
</dbReference>
<name>A0AAD7XKD0_9STRA</name>
<dbReference type="PANTHER" id="PTHR19370">
    <property type="entry name" value="NADH-CYTOCHROME B5 REDUCTASE"/>
    <property type="match status" value="1"/>
</dbReference>
<sequence length="231" mass="25245">MPRGAPVTLLRKVPIVAAAADRLPVFTLTFSHPPSVEQFRMDMGDVVKIVVPAYKPKSYSVSAMRDGEFDVTFKVYPNGRASGYLDRLAVGDEVFVFRKGRKVRVPGRLVGIVAYGVGATEAVPIAEAEVAKGDAELVTLLWASRTVADTFWGDRLESLAATGKFRLVSMYSREFCEGALHGRVTPQVLRDVFGGEEDIRFLIVGTKEMMAQTDLMLADVGYPMPATALLQ</sequence>
<proteinExistence type="predicted"/>
<evidence type="ECO:0000256" key="4">
    <source>
        <dbReference type="ARBA" id="ARBA00023002"/>
    </source>
</evidence>
<keyword evidence="3 5" id="KW-0274">FAD</keyword>
<evidence type="ECO:0000256" key="2">
    <source>
        <dbReference type="ARBA" id="ARBA00022630"/>
    </source>
</evidence>
<dbReference type="InterPro" id="IPR017927">
    <property type="entry name" value="FAD-bd_FR_type"/>
</dbReference>
<comment type="cofactor">
    <cofactor evidence="1 5">
        <name>FAD</name>
        <dbReference type="ChEBI" id="CHEBI:57692"/>
    </cofactor>
</comment>
<feature type="binding site" evidence="5">
    <location>
        <position position="120"/>
    </location>
    <ligand>
        <name>FAD</name>
        <dbReference type="ChEBI" id="CHEBI:57692"/>
    </ligand>
</feature>
<gene>
    <name evidence="7" type="ORF">CTAYLR_007033</name>
</gene>
<evidence type="ECO:0000313" key="7">
    <source>
        <dbReference type="EMBL" id="KAJ8599370.1"/>
    </source>
</evidence>
<dbReference type="AlphaFoldDB" id="A0AAD7XKD0"/>
<dbReference type="InterPro" id="IPR001433">
    <property type="entry name" value="OxRdtase_FAD/NAD-bd"/>
</dbReference>
<dbReference type="Pfam" id="PF00970">
    <property type="entry name" value="FAD_binding_6"/>
    <property type="match status" value="1"/>
</dbReference>
<evidence type="ECO:0000256" key="1">
    <source>
        <dbReference type="ARBA" id="ARBA00001974"/>
    </source>
</evidence>
<dbReference type="Gene3D" id="2.40.30.10">
    <property type="entry name" value="Translation factors"/>
    <property type="match status" value="1"/>
</dbReference>
<feature type="binding site" evidence="5">
    <location>
        <position position="82"/>
    </location>
    <ligand>
        <name>FAD</name>
        <dbReference type="ChEBI" id="CHEBI:57692"/>
    </ligand>
</feature>
<evidence type="ECO:0000256" key="5">
    <source>
        <dbReference type="PIRSR" id="PIRSR601834-1"/>
    </source>
</evidence>
<feature type="binding site" evidence="5">
    <location>
        <position position="74"/>
    </location>
    <ligand>
        <name>FAD</name>
        <dbReference type="ChEBI" id="CHEBI:57692"/>
    </ligand>
</feature>
<reference evidence="7" key="1">
    <citation type="submission" date="2023-01" db="EMBL/GenBank/DDBJ databases">
        <title>Metagenome sequencing of chrysophaentin producing Chrysophaeum taylorii.</title>
        <authorList>
            <person name="Davison J."/>
            <person name="Bewley C."/>
        </authorList>
    </citation>
    <scope>NUCLEOTIDE SEQUENCE</scope>
    <source>
        <strain evidence="7">NIES-1699</strain>
    </source>
</reference>
<dbReference type="PROSITE" id="PS51384">
    <property type="entry name" value="FAD_FR"/>
    <property type="match status" value="1"/>
</dbReference>
<dbReference type="GO" id="GO:0016491">
    <property type="term" value="F:oxidoreductase activity"/>
    <property type="evidence" value="ECO:0007669"/>
    <property type="project" value="UniProtKB-KW"/>
</dbReference>
<dbReference type="EMBL" id="JAQMWT010000570">
    <property type="protein sequence ID" value="KAJ8599370.1"/>
    <property type="molecule type" value="Genomic_DNA"/>
</dbReference>
<dbReference type="Gene3D" id="3.40.50.80">
    <property type="entry name" value="Nucleotide-binding domain of ferredoxin-NADP reductase (FNR) module"/>
    <property type="match status" value="1"/>
</dbReference>